<dbReference type="PANTHER" id="PTHR13060:SF0">
    <property type="entry name" value="PROTEIN ECDYSONELESS HOMOLOG"/>
    <property type="match status" value="1"/>
</dbReference>
<feature type="compositionally biased region" description="Acidic residues" evidence="1">
    <location>
        <begin position="623"/>
        <end position="642"/>
    </location>
</feature>
<evidence type="ECO:0000256" key="1">
    <source>
        <dbReference type="SAM" id="MobiDB-lite"/>
    </source>
</evidence>
<dbReference type="Pfam" id="PF07093">
    <property type="entry name" value="SGT1"/>
    <property type="match status" value="1"/>
</dbReference>
<feature type="region of interest" description="Disordered" evidence="1">
    <location>
        <begin position="463"/>
        <end position="648"/>
    </location>
</feature>
<sequence>MEIFNRAPSISEDTIHYRLYPLKTEVYDKASAATLAACIHSLVQSLLPPEFLWHRDTFEIKVVHDNDTQKWFYEGHLRVGDCVDDEWCVVWLLREISSKWDLAISVNDTDGEFMLIEAADALPAWVKPSNSENRVWIYNSQLHLIDLTHVSAPSKVHRKRRIAQDSDDEDEDSEDVLVVEDALKLLRDPILDTSAPPAVRSIVWQRISQYVASEGLQGNSSLMTSIRYPSAARQHVHFTKAYLPQDIVKALYVDPSLIQKAVEAFYTRDAIQLRAAHRMNRFSPSTSVLATIRMTRTAYAQLLGQKFYPPKIFGRWQENEGTNEWRWRDIGMKIAVGFEMLYQESKGRSETINRTPDGLKSMSDSIKEHLANNPDYQTYIQKLTSLDYFRGELEGSQLWNDLEDKAISVFISSQKQDDATRPSFTSLVSSAISRAPEILPEPTRGEDDDSWLNIDAESFEDALAKAQSSKNADPDAMDVDKPSSEMTEEDRVASEQASKLRDLAAKVEEFVEGEGDLEGARFKDEIFSDEEMSDDDASEEEQEPQRHPQQRQADMDKLVPGLDPGDYGKMPASFHSNSQKTTKTTLDTDDVGEDISNTQTAGGSSPSKPIRKPILPRDKFDGVDSDDETDEDEDEEEEEEDERPQIVGEIEVDMQEEEDEFLEFSRQALGISDDQWKSILAERQDRGGKHEGSLFIGKTLTFFSAYVPKDVRTDTKNRPTKTPVSNARAERDSVPESNPNLDSFEALMKAMDSELRRSTGATADKGKGKEQAYDDDGDIEAMMAEELQGALERDDDDEDSGLGDANVDYNLIKNFLESFKSQGGLSGPVGNLAGRLEPGWKLPRDEGGGPA</sequence>
<gene>
    <name evidence="2" type="ORF">AAF712_001132</name>
</gene>
<feature type="region of interest" description="Disordered" evidence="1">
    <location>
        <begin position="712"/>
        <end position="805"/>
    </location>
</feature>
<feature type="region of interest" description="Disordered" evidence="1">
    <location>
        <begin position="830"/>
        <end position="851"/>
    </location>
</feature>
<evidence type="ECO:0000313" key="3">
    <source>
        <dbReference type="Proteomes" id="UP001437256"/>
    </source>
</evidence>
<comment type="caution">
    <text evidence="2">The sequence shown here is derived from an EMBL/GenBank/DDBJ whole genome shotgun (WGS) entry which is preliminary data.</text>
</comment>
<dbReference type="PANTHER" id="PTHR13060">
    <property type="entry name" value="SGT1 PROTEIN HSGT1 SUPPRESSOR OF GCR2"/>
    <property type="match status" value="1"/>
</dbReference>
<accession>A0ABR3AI08</accession>
<proteinExistence type="predicted"/>
<name>A0ABR3AI08_9AGAR</name>
<protein>
    <recommendedName>
        <fullName evidence="4">SGT1-domain-containing protein</fullName>
    </recommendedName>
</protein>
<organism evidence="2 3">
    <name type="scientific">Marasmius tenuissimus</name>
    <dbReference type="NCBI Taxonomy" id="585030"/>
    <lineage>
        <taxon>Eukaryota</taxon>
        <taxon>Fungi</taxon>
        <taxon>Dikarya</taxon>
        <taxon>Basidiomycota</taxon>
        <taxon>Agaricomycotina</taxon>
        <taxon>Agaricomycetes</taxon>
        <taxon>Agaricomycetidae</taxon>
        <taxon>Agaricales</taxon>
        <taxon>Marasmiineae</taxon>
        <taxon>Marasmiaceae</taxon>
        <taxon>Marasmius</taxon>
    </lineage>
</organism>
<evidence type="ECO:0008006" key="4">
    <source>
        <dbReference type="Google" id="ProtNLM"/>
    </source>
</evidence>
<feature type="compositionally biased region" description="Polar residues" evidence="1">
    <location>
        <begin position="595"/>
        <end position="607"/>
    </location>
</feature>
<keyword evidence="3" id="KW-1185">Reference proteome</keyword>
<dbReference type="Proteomes" id="UP001437256">
    <property type="component" value="Unassembled WGS sequence"/>
</dbReference>
<feature type="compositionally biased region" description="Basic and acidic residues" evidence="1">
    <location>
        <begin position="478"/>
        <end position="509"/>
    </location>
</feature>
<dbReference type="EMBL" id="JBBXMP010000002">
    <property type="protein sequence ID" value="KAL0072207.1"/>
    <property type="molecule type" value="Genomic_DNA"/>
</dbReference>
<evidence type="ECO:0000313" key="2">
    <source>
        <dbReference type="EMBL" id="KAL0072207.1"/>
    </source>
</evidence>
<feature type="compositionally biased region" description="Acidic residues" evidence="1">
    <location>
        <begin position="527"/>
        <end position="542"/>
    </location>
</feature>
<reference evidence="2 3" key="1">
    <citation type="submission" date="2024-05" db="EMBL/GenBank/DDBJ databases">
        <title>A draft genome resource for the thread blight pathogen Marasmius tenuissimus strain MS-2.</title>
        <authorList>
            <person name="Yulfo-Soto G.E."/>
            <person name="Baruah I.K."/>
            <person name="Amoako-Attah I."/>
            <person name="Bukari Y."/>
            <person name="Meinhardt L.W."/>
            <person name="Bailey B.A."/>
            <person name="Cohen S.P."/>
        </authorList>
    </citation>
    <scope>NUCLEOTIDE SEQUENCE [LARGE SCALE GENOMIC DNA]</scope>
    <source>
        <strain evidence="2 3">MS-2</strain>
    </source>
</reference>
<feature type="compositionally biased region" description="Basic and acidic residues" evidence="1">
    <location>
        <begin position="842"/>
        <end position="851"/>
    </location>
</feature>
<dbReference type="InterPro" id="IPR010770">
    <property type="entry name" value="Ecd"/>
</dbReference>